<evidence type="ECO:0000313" key="3">
    <source>
        <dbReference type="Proteomes" id="UP000183180"/>
    </source>
</evidence>
<reference evidence="1 3" key="1">
    <citation type="submission" date="2016-10" db="EMBL/GenBank/DDBJ databases">
        <authorList>
            <person name="de Groot N.N."/>
        </authorList>
    </citation>
    <scope>NUCLEOTIDE SEQUENCE [LARGE SCALE GENOMIC DNA]</scope>
    <source>
        <strain evidence="1 3">DSM 44215</strain>
    </source>
</reference>
<evidence type="ECO:0000313" key="2">
    <source>
        <dbReference type="EMBL" id="SDT87919.1"/>
    </source>
</evidence>
<accession>A0A1H2DRM2</accession>
<dbReference type="EMBL" id="FNLM01000020">
    <property type="protein sequence ID" value="SDT85515.1"/>
    <property type="molecule type" value="Genomic_DNA"/>
</dbReference>
<dbReference type="AlphaFoldDB" id="A0A1H2DRM2"/>
<dbReference type="STRING" id="158898.SAMN04488548_1207"/>
<dbReference type="RefSeq" id="WP_159441525.1">
    <property type="nucleotide sequence ID" value="NZ_FNLM01000020.1"/>
</dbReference>
<protein>
    <submittedName>
        <fullName evidence="1">Uncharacterized protein</fullName>
    </submittedName>
</protein>
<sequence>MSAAEHRQIDGVDMWVQHLPDLHLFWAWVNGRTEFVTWPDADHPRPR</sequence>
<gene>
    <name evidence="1" type="ORF">SAMN04488548_1207</name>
    <name evidence="2" type="ORF">SAMN04488548_12539</name>
</gene>
<dbReference type="EMBL" id="FNLM01000025">
    <property type="protein sequence ID" value="SDT87919.1"/>
    <property type="molecule type" value="Genomic_DNA"/>
</dbReference>
<organism evidence="1 3">
    <name type="scientific">Gordonia westfalica</name>
    <dbReference type="NCBI Taxonomy" id="158898"/>
    <lineage>
        <taxon>Bacteria</taxon>
        <taxon>Bacillati</taxon>
        <taxon>Actinomycetota</taxon>
        <taxon>Actinomycetes</taxon>
        <taxon>Mycobacteriales</taxon>
        <taxon>Gordoniaceae</taxon>
        <taxon>Gordonia</taxon>
    </lineage>
</organism>
<name>A0A1H2DRM2_9ACTN</name>
<proteinExistence type="predicted"/>
<dbReference type="Proteomes" id="UP000183180">
    <property type="component" value="Unassembled WGS sequence"/>
</dbReference>
<evidence type="ECO:0000313" key="1">
    <source>
        <dbReference type="EMBL" id="SDT85515.1"/>
    </source>
</evidence>